<dbReference type="InterPro" id="IPR001810">
    <property type="entry name" value="F-box_dom"/>
</dbReference>
<feature type="compositionally biased region" description="Pro residues" evidence="1">
    <location>
        <begin position="137"/>
        <end position="169"/>
    </location>
</feature>
<protein>
    <submittedName>
        <fullName evidence="3">F-box/kelch-repeat protein</fullName>
    </submittedName>
</protein>
<organism evidence="3 4">
    <name type="scientific">Ananas comosus</name>
    <name type="common">Pineapple</name>
    <name type="synonym">Ananas ananas</name>
    <dbReference type="NCBI Taxonomy" id="4615"/>
    <lineage>
        <taxon>Eukaryota</taxon>
        <taxon>Viridiplantae</taxon>
        <taxon>Streptophyta</taxon>
        <taxon>Embryophyta</taxon>
        <taxon>Tracheophyta</taxon>
        <taxon>Spermatophyta</taxon>
        <taxon>Magnoliopsida</taxon>
        <taxon>Liliopsida</taxon>
        <taxon>Poales</taxon>
        <taxon>Bromeliaceae</taxon>
        <taxon>Bromelioideae</taxon>
        <taxon>Ananas</taxon>
    </lineage>
</organism>
<dbReference type="STRING" id="4615.A0A199URK1"/>
<comment type="caution">
    <text evidence="3">The sequence shown here is derived from an EMBL/GenBank/DDBJ whole genome shotgun (WGS) entry which is preliminary data.</text>
</comment>
<name>A0A199URK1_ANACO</name>
<feature type="region of interest" description="Disordered" evidence="1">
    <location>
        <begin position="124"/>
        <end position="276"/>
    </location>
</feature>
<feature type="compositionally biased region" description="Basic residues" evidence="1">
    <location>
        <begin position="238"/>
        <end position="262"/>
    </location>
</feature>
<feature type="compositionally biased region" description="Polar residues" evidence="1">
    <location>
        <begin position="1"/>
        <end position="13"/>
    </location>
</feature>
<dbReference type="AlphaFoldDB" id="A0A199URK1"/>
<dbReference type="SUPFAM" id="SSF81383">
    <property type="entry name" value="F-box domain"/>
    <property type="match status" value="1"/>
</dbReference>
<feature type="compositionally biased region" description="Basic residues" evidence="1">
    <location>
        <begin position="171"/>
        <end position="203"/>
    </location>
</feature>
<evidence type="ECO:0000313" key="4">
    <source>
        <dbReference type="Proteomes" id="UP000092600"/>
    </source>
</evidence>
<evidence type="ECO:0000313" key="3">
    <source>
        <dbReference type="EMBL" id="OAY67428.1"/>
    </source>
</evidence>
<proteinExistence type="predicted"/>
<evidence type="ECO:0000259" key="2">
    <source>
        <dbReference type="Pfam" id="PF00646"/>
    </source>
</evidence>
<dbReference type="PANTHER" id="PTHR47712:SF3">
    <property type="entry name" value="F-BOX DOMAIN-CONTAINING PROTEIN"/>
    <property type="match status" value="1"/>
</dbReference>
<reference evidence="3 4" key="1">
    <citation type="journal article" date="2016" name="DNA Res.">
        <title>The draft genome of MD-2 pineapple using hybrid error correction of long reads.</title>
        <authorList>
            <person name="Redwan R.M."/>
            <person name="Saidin A."/>
            <person name="Kumar S.V."/>
        </authorList>
    </citation>
    <scope>NUCLEOTIDE SEQUENCE [LARGE SCALE GENOMIC DNA]</scope>
    <source>
        <strain evidence="4">cv. MD2</strain>
        <tissue evidence="3">Leaf</tissue>
    </source>
</reference>
<sequence length="435" mass="47393">MAAGDSPNNKSGQTDGGEAPPAAAAACSAVPAAEWERLGWDLTELILCRLPLRSLVRAGAVCRQWRAVVARCPPSTWSSSRRRLPWLFVFAHHNLVPRLSSAFAYDPSDEESAWIPLPAPSAPLPDSFSGSGASPSPSSPPPLPPLPLPSPPPPDHLPLPSPRLPPLQPPRRLRPQLRPRKAQRRRRRGRAGRRRTRRHRGSAPRRDLRGRGRRVGARPPSPRRVPPGVLLPVALRRSPPRPRPPLRPRHLLRRALRLRPRPPRLDPPRPLRPRAPGPPPLFAFLAAARGRLVLAGLRSGPDYGPAQFAIWAVDDAAMECEELGAMPAELLAWLFDGEGAAAAAADDDDDDDRFASLKCAGVDGVVYVFNEDRHRGFPACVCEISEDDDAPGGLRCAWRKVPPLPAPVDPFHKVIAFCSPVAVHPVLAPRGPVVR</sequence>
<gene>
    <name evidence="3" type="ORF">ACMD2_00426</name>
</gene>
<dbReference type="PANTHER" id="PTHR47712">
    <property type="entry name" value="OS09G0555300 PROTEIN"/>
    <property type="match status" value="1"/>
</dbReference>
<dbReference type="InterPro" id="IPR036047">
    <property type="entry name" value="F-box-like_dom_sf"/>
</dbReference>
<feature type="compositionally biased region" description="Low complexity" evidence="1">
    <location>
        <begin position="124"/>
        <end position="136"/>
    </location>
</feature>
<feature type="domain" description="F-box" evidence="2">
    <location>
        <begin position="35"/>
        <end position="73"/>
    </location>
</feature>
<dbReference type="Gene3D" id="1.20.1280.50">
    <property type="match status" value="1"/>
</dbReference>
<evidence type="ECO:0000256" key="1">
    <source>
        <dbReference type="SAM" id="MobiDB-lite"/>
    </source>
</evidence>
<feature type="region of interest" description="Disordered" evidence="1">
    <location>
        <begin position="1"/>
        <end position="23"/>
    </location>
</feature>
<accession>A0A199URK1</accession>
<feature type="compositionally biased region" description="Low complexity" evidence="1">
    <location>
        <begin position="226"/>
        <end position="237"/>
    </location>
</feature>
<dbReference type="Proteomes" id="UP000092600">
    <property type="component" value="Unassembled WGS sequence"/>
</dbReference>
<dbReference type="EMBL" id="LSRQ01005555">
    <property type="protein sequence ID" value="OAY67428.1"/>
    <property type="molecule type" value="Genomic_DNA"/>
</dbReference>
<dbReference type="Pfam" id="PF00646">
    <property type="entry name" value="F-box"/>
    <property type="match status" value="1"/>
</dbReference>